<dbReference type="SUPFAM" id="SSF160904">
    <property type="entry name" value="Jann2411-like"/>
    <property type="match status" value="1"/>
</dbReference>
<sequence length="192" mass="21465">MLNRDLLKTGSKPAPGELALVQAVINTLDLEDEKDDLACPELLRLWLIRFGLLEDSDSVSESDWALMMEVREALRQALMANHGDAIGDVALVKLNRLVSQFQMAVEFRRDGRAELVPRSSGIAGAAGRLMAIVAQSVMDGSWGRLKICSSSTCRWAFYDSSKNQSGRWCSMSVCGSRLKAREYRKRRLQKTR</sequence>
<dbReference type="Proteomes" id="UP000250918">
    <property type="component" value="Unassembled WGS sequence"/>
</dbReference>
<gene>
    <name evidence="2" type="ORF">C3F09_04440</name>
</gene>
<dbReference type="PANTHER" id="PTHR35525:SF3">
    <property type="entry name" value="BLL6575 PROTEIN"/>
    <property type="match status" value="1"/>
</dbReference>
<dbReference type="AlphaFoldDB" id="A0A855X4R7"/>
<dbReference type="InterPro" id="IPR010852">
    <property type="entry name" value="ABATE"/>
</dbReference>
<evidence type="ECO:0000313" key="3">
    <source>
        <dbReference type="Proteomes" id="UP000250918"/>
    </source>
</evidence>
<dbReference type="InterPro" id="IPR021005">
    <property type="entry name" value="Znf_CGNR"/>
</dbReference>
<comment type="caution">
    <text evidence="2">The sequence shown here is derived from an EMBL/GenBank/DDBJ whole genome shotgun (WGS) entry which is preliminary data.</text>
</comment>
<evidence type="ECO:0000313" key="2">
    <source>
        <dbReference type="EMBL" id="PWB74022.1"/>
    </source>
</evidence>
<name>A0A855X4R7_9BACT</name>
<protein>
    <recommendedName>
        <fullName evidence="1">Zinc finger CGNR domain-containing protein</fullName>
    </recommendedName>
</protein>
<organism evidence="2 3">
    <name type="scientific">candidate division GN15 bacterium</name>
    <dbReference type="NCBI Taxonomy" id="2072418"/>
    <lineage>
        <taxon>Bacteria</taxon>
        <taxon>candidate division GN15</taxon>
    </lineage>
</organism>
<dbReference type="Pfam" id="PF07336">
    <property type="entry name" value="ABATE"/>
    <property type="match status" value="1"/>
</dbReference>
<dbReference type="Pfam" id="PF11706">
    <property type="entry name" value="zf-CGNR"/>
    <property type="match status" value="1"/>
</dbReference>
<dbReference type="PANTHER" id="PTHR35525">
    <property type="entry name" value="BLL6575 PROTEIN"/>
    <property type="match status" value="1"/>
</dbReference>
<accession>A0A855X4R7</accession>
<feature type="domain" description="Zinc finger CGNR" evidence="1">
    <location>
        <begin position="144"/>
        <end position="187"/>
    </location>
</feature>
<dbReference type="Gene3D" id="1.10.3300.10">
    <property type="entry name" value="Jann2411-like domain"/>
    <property type="match status" value="1"/>
</dbReference>
<reference evidence="2 3" key="1">
    <citation type="journal article" date="2018" name="ISME J.">
        <title>A methanotrophic archaeon couples anaerobic oxidation of methane to Fe(III) reduction.</title>
        <authorList>
            <person name="Cai C."/>
            <person name="Leu A.O."/>
            <person name="Xie G.J."/>
            <person name="Guo J."/>
            <person name="Feng Y."/>
            <person name="Zhao J.X."/>
            <person name="Tyson G.W."/>
            <person name="Yuan Z."/>
            <person name="Hu S."/>
        </authorList>
    </citation>
    <scope>NUCLEOTIDE SEQUENCE [LARGE SCALE GENOMIC DNA]</scope>
    <source>
        <strain evidence="2">FeB_12</strain>
    </source>
</reference>
<dbReference type="EMBL" id="PQAP01000042">
    <property type="protein sequence ID" value="PWB74022.1"/>
    <property type="molecule type" value="Genomic_DNA"/>
</dbReference>
<dbReference type="InterPro" id="IPR023286">
    <property type="entry name" value="ABATE_dom_sf"/>
</dbReference>
<proteinExistence type="predicted"/>
<evidence type="ECO:0000259" key="1">
    <source>
        <dbReference type="Pfam" id="PF11706"/>
    </source>
</evidence>